<feature type="transmembrane region" description="Helical" evidence="8">
    <location>
        <begin position="166"/>
        <end position="186"/>
    </location>
</feature>
<keyword evidence="5 8" id="KW-0812">Transmembrane</keyword>
<comment type="subcellular location">
    <subcellularLocation>
        <location evidence="1 8">Cell membrane</location>
        <topology evidence="1 8">Multi-pass membrane protein</topology>
    </subcellularLocation>
</comment>
<keyword evidence="3" id="KW-0813">Transport</keyword>
<dbReference type="EMBL" id="LT906446">
    <property type="protein sequence ID" value="SNU96031.1"/>
    <property type="molecule type" value="Genomic_DNA"/>
</dbReference>
<evidence type="ECO:0000256" key="8">
    <source>
        <dbReference type="RuleBase" id="RU363041"/>
    </source>
</evidence>
<dbReference type="InterPro" id="IPR002781">
    <property type="entry name" value="TM_pro_TauE-like"/>
</dbReference>
<dbReference type="GeneID" id="78506544"/>
<comment type="similarity">
    <text evidence="2 8">Belongs to the 4-toluene sulfonate uptake permease (TSUP) (TC 2.A.102) family.</text>
</comment>
<dbReference type="Pfam" id="PF01925">
    <property type="entry name" value="TauE"/>
    <property type="match status" value="1"/>
</dbReference>
<feature type="transmembrane region" description="Helical" evidence="8">
    <location>
        <begin position="12"/>
        <end position="39"/>
    </location>
</feature>
<sequence length="243" mass="27054">MPEITSDLILAILIGFGSTMIQSLTGFGLSIVSTPLFLMVYDPKQVVLILQLICVVINVFFALALYKNIDKHFLWILFIGSIIGQPVGLFIFQIAPNNTLKLFVGLTILIFLIISNLNRKVIKETDKKTAVAGFLSGILTTATSMGGPPLILYLANAKRDKVSMRATCIAYFAITNVSAIIIFLIGNTDFSFAFEQTIYLLPFCFVGLWLGNKLFPYLSQKMFNRIIFVMLLFSSLYTLYSAI</sequence>
<gene>
    <name evidence="9" type="ORF">SAMEA4364220_00513</name>
</gene>
<evidence type="ECO:0000256" key="4">
    <source>
        <dbReference type="ARBA" id="ARBA00022475"/>
    </source>
</evidence>
<evidence type="ECO:0000256" key="5">
    <source>
        <dbReference type="ARBA" id="ARBA00022692"/>
    </source>
</evidence>
<dbReference type="GO" id="GO:0005886">
    <property type="term" value="C:plasma membrane"/>
    <property type="evidence" value="ECO:0007669"/>
    <property type="project" value="UniProtKB-SubCell"/>
</dbReference>
<dbReference type="SUPFAM" id="SSF103473">
    <property type="entry name" value="MFS general substrate transporter"/>
    <property type="match status" value="1"/>
</dbReference>
<evidence type="ECO:0000256" key="7">
    <source>
        <dbReference type="ARBA" id="ARBA00023136"/>
    </source>
</evidence>
<name>A0A239TED4_9FIRM</name>
<dbReference type="PANTHER" id="PTHR30269:SF37">
    <property type="entry name" value="MEMBRANE TRANSPORTER PROTEIN"/>
    <property type="match status" value="1"/>
</dbReference>
<feature type="transmembrane region" description="Helical" evidence="8">
    <location>
        <begin position="72"/>
        <end position="92"/>
    </location>
</feature>
<evidence type="ECO:0000256" key="6">
    <source>
        <dbReference type="ARBA" id="ARBA00022989"/>
    </source>
</evidence>
<feature type="transmembrane region" description="Helical" evidence="8">
    <location>
        <begin position="46"/>
        <end position="66"/>
    </location>
</feature>
<dbReference type="eggNOG" id="COG0730">
    <property type="taxonomic scope" value="Bacteria"/>
</dbReference>
<evidence type="ECO:0000256" key="1">
    <source>
        <dbReference type="ARBA" id="ARBA00004651"/>
    </source>
</evidence>
<protein>
    <recommendedName>
        <fullName evidence="8">Probable membrane transporter protein</fullName>
    </recommendedName>
</protein>
<reference evidence="9 10" key="1">
    <citation type="submission" date="2017-06" db="EMBL/GenBank/DDBJ databases">
        <authorList>
            <consortium name="Pathogen Informatics"/>
        </authorList>
    </citation>
    <scope>NUCLEOTIDE SEQUENCE [LARGE SCALE GENOMIC DNA]</scope>
    <source>
        <strain evidence="9 10">NCTC10570</strain>
    </source>
</reference>
<organism evidence="9 10">
    <name type="scientific">Megamonas hypermegale</name>
    <dbReference type="NCBI Taxonomy" id="158847"/>
    <lineage>
        <taxon>Bacteria</taxon>
        <taxon>Bacillati</taxon>
        <taxon>Bacillota</taxon>
        <taxon>Negativicutes</taxon>
        <taxon>Selenomonadales</taxon>
        <taxon>Selenomonadaceae</taxon>
        <taxon>Megamonas</taxon>
    </lineage>
</organism>
<feature type="transmembrane region" description="Helical" evidence="8">
    <location>
        <begin position="99"/>
        <end position="118"/>
    </location>
</feature>
<evidence type="ECO:0000256" key="3">
    <source>
        <dbReference type="ARBA" id="ARBA00022448"/>
    </source>
</evidence>
<evidence type="ECO:0000313" key="10">
    <source>
        <dbReference type="Proteomes" id="UP000215383"/>
    </source>
</evidence>
<keyword evidence="10" id="KW-1185">Reference proteome</keyword>
<feature type="transmembrane region" description="Helical" evidence="8">
    <location>
        <begin position="222"/>
        <end position="240"/>
    </location>
</feature>
<evidence type="ECO:0000313" key="9">
    <source>
        <dbReference type="EMBL" id="SNU96031.1"/>
    </source>
</evidence>
<dbReference type="RefSeq" id="WP_027890830.1">
    <property type="nucleotide sequence ID" value="NZ_CASFMS010000011.1"/>
</dbReference>
<dbReference type="AlphaFoldDB" id="A0A239TED4"/>
<dbReference type="PANTHER" id="PTHR30269">
    <property type="entry name" value="TRANSMEMBRANE PROTEIN YFCA"/>
    <property type="match status" value="1"/>
</dbReference>
<keyword evidence="4 8" id="KW-1003">Cell membrane</keyword>
<feature type="transmembrane region" description="Helical" evidence="8">
    <location>
        <begin position="192"/>
        <end position="210"/>
    </location>
</feature>
<proteinExistence type="inferred from homology"/>
<keyword evidence="7 8" id="KW-0472">Membrane</keyword>
<dbReference type="InterPro" id="IPR052017">
    <property type="entry name" value="TSUP"/>
</dbReference>
<evidence type="ECO:0000256" key="2">
    <source>
        <dbReference type="ARBA" id="ARBA00009142"/>
    </source>
</evidence>
<feature type="transmembrane region" description="Helical" evidence="8">
    <location>
        <begin position="130"/>
        <end position="154"/>
    </location>
</feature>
<keyword evidence="6 8" id="KW-1133">Transmembrane helix</keyword>
<dbReference type="InterPro" id="IPR036259">
    <property type="entry name" value="MFS_trans_sf"/>
</dbReference>
<accession>A0A239TED4</accession>
<dbReference type="Proteomes" id="UP000215383">
    <property type="component" value="Chromosome 1"/>
</dbReference>